<proteinExistence type="predicted"/>
<dbReference type="Gramene" id="TVU40730">
    <property type="protein sequence ID" value="TVU40730"/>
    <property type="gene ID" value="EJB05_14203"/>
</dbReference>
<dbReference type="Proteomes" id="UP000324897">
    <property type="component" value="Chromosome 4"/>
</dbReference>
<name>A0A5J9W042_9POAL</name>
<dbReference type="InterPro" id="IPR056594">
    <property type="entry name" value="AT5G49610-like_b-prop"/>
</dbReference>
<protein>
    <recommendedName>
        <fullName evidence="1">F-box protein AT5G49610-like beta-propeller domain-containing protein</fullName>
    </recommendedName>
</protein>
<accession>A0A5J9W042</accession>
<evidence type="ECO:0000259" key="1">
    <source>
        <dbReference type="Pfam" id="PF23635"/>
    </source>
</evidence>
<organism evidence="2 3">
    <name type="scientific">Eragrostis curvula</name>
    <name type="common">weeping love grass</name>
    <dbReference type="NCBI Taxonomy" id="38414"/>
    <lineage>
        <taxon>Eukaryota</taxon>
        <taxon>Viridiplantae</taxon>
        <taxon>Streptophyta</taxon>
        <taxon>Embryophyta</taxon>
        <taxon>Tracheophyta</taxon>
        <taxon>Spermatophyta</taxon>
        <taxon>Magnoliopsida</taxon>
        <taxon>Liliopsida</taxon>
        <taxon>Poales</taxon>
        <taxon>Poaceae</taxon>
        <taxon>PACMAD clade</taxon>
        <taxon>Chloridoideae</taxon>
        <taxon>Eragrostideae</taxon>
        <taxon>Eragrostidinae</taxon>
        <taxon>Eragrostis</taxon>
    </lineage>
</organism>
<evidence type="ECO:0000313" key="2">
    <source>
        <dbReference type="EMBL" id="TVU40730.1"/>
    </source>
</evidence>
<dbReference type="EMBL" id="RWGY01000007">
    <property type="protein sequence ID" value="TVU40730.1"/>
    <property type="molecule type" value="Genomic_DNA"/>
</dbReference>
<dbReference type="OrthoDB" id="690324at2759"/>
<keyword evidence="3" id="KW-1185">Reference proteome</keyword>
<comment type="caution">
    <text evidence="2">The sequence shown here is derived from an EMBL/GenBank/DDBJ whole genome shotgun (WGS) entry which is preliminary data.</text>
</comment>
<sequence>MAKNAGATVSASIAFPFAFPSSLQLVEAPHRSSWALDCRHDRVLILQGLELIVWDPIANEEHHLALPSYPDDHDHSHAAVLCAVDGCDHLDCHSGPYNVVFVGTERGAGGGEYVAWASVYSSETGAWSAVTSTTIEFDSYVEMKPSLLIGDTLYFTLSQSGMLKFDLGGRSLSLIYSPGVFGAIPMMAEDGGLEFTAVLEDSIYIWSWQAATQDSTARWVQQWIMELEPMLPSCPESTSREVIGLVEGTHTIFIDSPRAGVFTLDLKSRQVRRVGKGGVYYDILPYRSFYIPVLEPNMA</sequence>
<feature type="non-terminal residue" evidence="2">
    <location>
        <position position="1"/>
    </location>
</feature>
<dbReference type="PANTHER" id="PTHR33186">
    <property type="entry name" value="OS10G0136150 PROTEIN-RELATED"/>
    <property type="match status" value="1"/>
</dbReference>
<feature type="domain" description="F-box protein AT5G49610-like beta-propeller" evidence="1">
    <location>
        <begin position="36"/>
        <end position="288"/>
    </location>
</feature>
<evidence type="ECO:0000313" key="3">
    <source>
        <dbReference type="Proteomes" id="UP000324897"/>
    </source>
</evidence>
<gene>
    <name evidence="2" type="ORF">EJB05_14203</name>
</gene>
<reference evidence="2 3" key="1">
    <citation type="journal article" date="2019" name="Sci. Rep.">
        <title>A high-quality genome of Eragrostis curvula grass provides insights into Poaceae evolution and supports new strategies to enhance forage quality.</title>
        <authorList>
            <person name="Carballo J."/>
            <person name="Santos B.A.C.M."/>
            <person name="Zappacosta D."/>
            <person name="Garbus I."/>
            <person name="Selva J.P."/>
            <person name="Gallo C.A."/>
            <person name="Diaz A."/>
            <person name="Albertini E."/>
            <person name="Caccamo M."/>
            <person name="Echenique V."/>
        </authorList>
    </citation>
    <scope>NUCLEOTIDE SEQUENCE [LARGE SCALE GENOMIC DNA]</scope>
    <source>
        <strain evidence="3">cv. Victoria</strain>
        <tissue evidence="2">Leaf</tissue>
    </source>
</reference>
<dbReference type="Pfam" id="PF23635">
    <property type="entry name" value="Beta-prop_AT5G49610-like"/>
    <property type="match status" value="1"/>
</dbReference>
<dbReference type="PANTHER" id="PTHR33186:SF15">
    <property type="entry name" value="OS06G0249850 PROTEIN"/>
    <property type="match status" value="1"/>
</dbReference>
<dbReference type="AlphaFoldDB" id="A0A5J9W042"/>